<evidence type="ECO:0000313" key="11">
    <source>
        <dbReference type="Proteomes" id="UP001346149"/>
    </source>
</evidence>
<name>A0AAN7MIZ9_TRANT</name>
<gene>
    <name evidence="10" type="ORF">SAY86_028714</name>
</gene>
<evidence type="ECO:0000256" key="7">
    <source>
        <dbReference type="ARBA" id="ARBA00023180"/>
    </source>
</evidence>
<protein>
    <recommendedName>
        <fullName evidence="9">COBRA C-terminal domain-containing protein</fullName>
    </recommendedName>
</protein>
<sequence>MGVSVVRSDTAMSFPAAICSLIILLAAYLTPFTPAQTTAAAPAPVYDACNGVFLSYAYMAGARIPPTDPANQAYRFESTLTILNNAAEELRSWQVFVGFQHDELLVSASGAVLADGNSLPSAVGNGTVFAGYPSTDLKSAIETAGDVTQMQVQVNLKGTQFGVKSPSVPMPSNISLVNDGFVCPKPTMLGTSLMQVCCTKDDKFKTNITVAEKFLPRQTGDLTIMYDVTKTYSTYYWTQVTIENHNSLGRLDNWKLSWDWMNDEFIYTMKGAYPSVVNSSNCIFGAPGTYYQDMDFSNVLSCEKRPTIVDLPPTRANDTTIGKIDYCCRNGTILPPNMDTSKSKSAFQMQIFKMPPDLNWSKLSPPQNWQINGTFNPDYQCSPPIRVSPSLFPDPSGLPNTIAVASWQIVCNITQPKGSRPKCCVSFSAYYNDSVIPCGTCACGCSSANTQTCSASAPAILLPPKALLIPFENRTSLALVWAALKHRSVPNPMPCADNCGVSINWHLYTDYTKGWSARITLFNWDETSLADWFAAVEFNRAAPGFEAMYSFNGTLLEGKNSTVFMQGLRGLNYLVAETNGANPSKDPRVPGKQQSVISFTKKRTPGVNVAGGDGFPTKVYFNGQECALPTFYPTNHGSKIENLRLLLPVLLASLVLVLMQR</sequence>
<comment type="similarity">
    <text evidence="2">Belongs to the COBRA family.</text>
</comment>
<dbReference type="InterPro" id="IPR006918">
    <property type="entry name" value="COBRA_pln"/>
</dbReference>
<evidence type="ECO:0000313" key="10">
    <source>
        <dbReference type="EMBL" id="KAK4796388.1"/>
    </source>
</evidence>
<evidence type="ECO:0000259" key="9">
    <source>
        <dbReference type="Pfam" id="PF25079"/>
    </source>
</evidence>
<evidence type="ECO:0000256" key="8">
    <source>
        <dbReference type="ARBA" id="ARBA00023288"/>
    </source>
</evidence>
<dbReference type="Pfam" id="PF04833">
    <property type="entry name" value="COBRA"/>
    <property type="match status" value="1"/>
</dbReference>
<comment type="subcellular location">
    <subcellularLocation>
        <location evidence="1">Cell membrane</location>
        <topology evidence="1">Lipid-anchor</topology>
        <topology evidence="1">GPI-anchor</topology>
    </subcellularLocation>
</comment>
<keyword evidence="4" id="KW-0336">GPI-anchor</keyword>
<keyword evidence="5" id="KW-0732">Signal</keyword>
<accession>A0AAN7MIZ9</accession>
<dbReference type="InterPro" id="IPR056900">
    <property type="entry name" value="COB_C"/>
</dbReference>
<dbReference type="GO" id="GO:0098552">
    <property type="term" value="C:side of membrane"/>
    <property type="evidence" value="ECO:0007669"/>
    <property type="project" value="UniProtKB-KW"/>
</dbReference>
<evidence type="ECO:0000256" key="4">
    <source>
        <dbReference type="ARBA" id="ARBA00022622"/>
    </source>
</evidence>
<evidence type="ECO:0000256" key="6">
    <source>
        <dbReference type="ARBA" id="ARBA00023136"/>
    </source>
</evidence>
<dbReference type="PANTHER" id="PTHR31052:SF3">
    <property type="entry name" value="COBRA-LIKE PROTEIN 7"/>
    <property type="match status" value="1"/>
</dbReference>
<organism evidence="10 11">
    <name type="scientific">Trapa natans</name>
    <name type="common">Water chestnut</name>
    <dbReference type="NCBI Taxonomy" id="22666"/>
    <lineage>
        <taxon>Eukaryota</taxon>
        <taxon>Viridiplantae</taxon>
        <taxon>Streptophyta</taxon>
        <taxon>Embryophyta</taxon>
        <taxon>Tracheophyta</taxon>
        <taxon>Spermatophyta</taxon>
        <taxon>Magnoliopsida</taxon>
        <taxon>eudicotyledons</taxon>
        <taxon>Gunneridae</taxon>
        <taxon>Pentapetalae</taxon>
        <taxon>rosids</taxon>
        <taxon>malvids</taxon>
        <taxon>Myrtales</taxon>
        <taxon>Lythraceae</taxon>
        <taxon>Trapa</taxon>
    </lineage>
</organism>
<evidence type="ECO:0000256" key="2">
    <source>
        <dbReference type="ARBA" id="ARBA00005507"/>
    </source>
</evidence>
<reference evidence="10 11" key="1">
    <citation type="journal article" date="2023" name="Hortic Res">
        <title>Pangenome of water caltrop reveals structural variations and asymmetric subgenome divergence after allopolyploidization.</title>
        <authorList>
            <person name="Zhang X."/>
            <person name="Chen Y."/>
            <person name="Wang L."/>
            <person name="Yuan Y."/>
            <person name="Fang M."/>
            <person name="Shi L."/>
            <person name="Lu R."/>
            <person name="Comes H.P."/>
            <person name="Ma Y."/>
            <person name="Chen Y."/>
            <person name="Huang G."/>
            <person name="Zhou Y."/>
            <person name="Zheng Z."/>
            <person name="Qiu Y."/>
        </authorList>
    </citation>
    <scope>NUCLEOTIDE SEQUENCE [LARGE SCALE GENOMIC DNA]</scope>
    <source>
        <strain evidence="10">F231</strain>
    </source>
</reference>
<dbReference type="Pfam" id="PF25079">
    <property type="entry name" value="COB_C"/>
    <property type="match status" value="1"/>
</dbReference>
<keyword evidence="7" id="KW-0325">Glycoprotein</keyword>
<dbReference type="EMBL" id="JAXQNO010000006">
    <property type="protein sequence ID" value="KAK4796388.1"/>
    <property type="molecule type" value="Genomic_DNA"/>
</dbReference>
<evidence type="ECO:0000256" key="3">
    <source>
        <dbReference type="ARBA" id="ARBA00022475"/>
    </source>
</evidence>
<dbReference type="GO" id="GO:0010215">
    <property type="term" value="P:cellulose microfibril organization"/>
    <property type="evidence" value="ECO:0007669"/>
    <property type="project" value="InterPro"/>
</dbReference>
<keyword evidence="8" id="KW-0449">Lipoprotein</keyword>
<proteinExistence type="inferred from homology"/>
<evidence type="ECO:0000256" key="1">
    <source>
        <dbReference type="ARBA" id="ARBA00004609"/>
    </source>
</evidence>
<dbReference type="GO" id="GO:0005886">
    <property type="term" value="C:plasma membrane"/>
    <property type="evidence" value="ECO:0007669"/>
    <property type="project" value="UniProtKB-SubCell"/>
</dbReference>
<keyword evidence="11" id="KW-1185">Reference proteome</keyword>
<feature type="domain" description="COBRA C-terminal" evidence="9">
    <location>
        <begin position="422"/>
        <end position="633"/>
    </location>
</feature>
<dbReference type="Proteomes" id="UP001346149">
    <property type="component" value="Unassembled WGS sequence"/>
</dbReference>
<comment type="caution">
    <text evidence="10">The sequence shown here is derived from an EMBL/GenBank/DDBJ whole genome shotgun (WGS) entry which is preliminary data.</text>
</comment>
<keyword evidence="6" id="KW-0472">Membrane</keyword>
<dbReference type="PANTHER" id="PTHR31052">
    <property type="entry name" value="COBRA-LIKE PROTEIN 7"/>
    <property type="match status" value="1"/>
</dbReference>
<evidence type="ECO:0000256" key="5">
    <source>
        <dbReference type="ARBA" id="ARBA00022729"/>
    </source>
</evidence>
<dbReference type="AlphaFoldDB" id="A0AAN7MIZ9"/>
<keyword evidence="3" id="KW-1003">Cell membrane</keyword>